<dbReference type="RefSeq" id="WP_145631105.1">
    <property type="nucleotide sequence ID" value="NZ_VIWP01000001.1"/>
</dbReference>
<dbReference type="GO" id="GO:0097175">
    <property type="term" value="P:1,6-anhydro-N-acetyl-beta-muramic acid catabolic process"/>
    <property type="evidence" value="ECO:0007669"/>
    <property type="project" value="UniProtKB-UniRule"/>
</dbReference>
<dbReference type="Gene3D" id="3.30.420.40">
    <property type="match status" value="2"/>
</dbReference>
<reference evidence="3 4" key="1">
    <citation type="submission" date="2019-06" db="EMBL/GenBank/DDBJ databases">
        <title>Sorghum-associated microbial communities from plants grown in Nebraska, USA.</title>
        <authorList>
            <person name="Schachtman D."/>
        </authorList>
    </citation>
    <scope>NUCLEOTIDE SEQUENCE [LARGE SCALE GENOMIC DNA]</scope>
    <source>
        <strain evidence="3 4">1225</strain>
    </source>
</reference>
<comment type="function">
    <text evidence="2">Catalyzes the specific phosphorylation of 1,6-anhydro-N-acetylmuramic acid (anhMurNAc) with the simultaneous cleavage of the 1,6-anhydro ring, generating MurNAc-6-P. Is required for the utilization of anhMurNAc either imported from the medium or derived from its own cell wall murein, and thus plays a role in cell wall recycling.</text>
</comment>
<dbReference type="UniPathway" id="UPA00343"/>
<comment type="catalytic activity">
    <reaction evidence="2">
        <text>1,6-anhydro-N-acetyl-beta-muramate + ATP + H2O = N-acetyl-D-muramate 6-phosphate + ADP + H(+)</text>
        <dbReference type="Rhea" id="RHEA:24952"/>
        <dbReference type="ChEBI" id="CHEBI:15377"/>
        <dbReference type="ChEBI" id="CHEBI:15378"/>
        <dbReference type="ChEBI" id="CHEBI:30616"/>
        <dbReference type="ChEBI" id="CHEBI:58690"/>
        <dbReference type="ChEBI" id="CHEBI:58722"/>
        <dbReference type="ChEBI" id="CHEBI:456216"/>
        <dbReference type="EC" id="2.7.1.170"/>
    </reaction>
</comment>
<keyword evidence="2" id="KW-0547">Nucleotide-binding</keyword>
<evidence type="ECO:0000313" key="3">
    <source>
        <dbReference type="EMBL" id="TWF58244.1"/>
    </source>
</evidence>
<keyword evidence="2" id="KW-0067">ATP-binding</keyword>
<dbReference type="UniPathway" id="UPA00544"/>
<comment type="pathway">
    <text evidence="2">Cell wall biogenesis; peptidoglycan recycling.</text>
</comment>
<dbReference type="InterPro" id="IPR043129">
    <property type="entry name" value="ATPase_NBD"/>
</dbReference>
<dbReference type="InterPro" id="IPR005338">
    <property type="entry name" value="Anhydro_N_Ac-Mur_kinase"/>
</dbReference>
<keyword evidence="2 3" id="KW-0418">Kinase</keyword>
<accession>A0A561R6L8</accession>
<evidence type="ECO:0000313" key="4">
    <source>
        <dbReference type="Proteomes" id="UP000320653"/>
    </source>
</evidence>
<evidence type="ECO:0000256" key="2">
    <source>
        <dbReference type="HAMAP-Rule" id="MF_01270"/>
    </source>
</evidence>
<comment type="caution">
    <text evidence="2">Lacks conserved residue(s) required for the propagation of feature annotation.</text>
</comment>
<keyword evidence="4" id="KW-1185">Reference proteome</keyword>
<dbReference type="GO" id="GO:0006040">
    <property type="term" value="P:amino sugar metabolic process"/>
    <property type="evidence" value="ECO:0007669"/>
    <property type="project" value="InterPro"/>
</dbReference>
<keyword evidence="1 2" id="KW-0119">Carbohydrate metabolism</keyword>
<dbReference type="NCBIfam" id="NF007141">
    <property type="entry name" value="PRK09585.1-5"/>
    <property type="match status" value="1"/>
</dbReference>
<protein>
    <recommendedName>
        <fullName evidence="2">Anhydro-N-acetylmuramic acid kinase</fullName>
        <ecNumber evidence="2">2.7.1.170</ecNumber>
    </recommendedName>
    <alternativeName>
        <fullName evidence="2">AnhMurNAc kinase</fullName>
    </alternativeName>
</protein>
<gene>
    <name evidence="2" type="primary">anmK</name>
    <name evidence="3" type="ORF">FHW37_10148</name>
</gene>
<dbReference type="GO" id="GO:0016301">
    <property type="term" value="F:kinase activity"/>
    <property type="evidence" value="ECO:0007669"/>
    <property type="project" value="UniProtKB-KW"/>
</dbReference>
<dbReference type="GO" id="GO:0005524">
    <property type="term" value="F:ATP binding"/>
    <property type="evidence" value="ECO:0007669"/>
    <property type="project" value="UniProtKB-UniRule"/>
</dbReference>
<dbReference type="GO" id="GO:0016773">
    <property type="term" value="F:phosphotransferase activity, alcohol group as acceptor"/>
    <property type="evidence" value="ECO:0007669"/>
    <property type="project" value="UniProtKB-UniRule"/>
</dbReference>
<dbReference type="HAMAP" id="MF_01270">
    <property type="entry name" value="AnhMurNAc_kinase"/>
    <property type="match status" value="1"/>
</dbReference>
<dbReference type="Proteomes" id="UP000320653">
    <property type="component" value="Unassembled WGS sequence"/>
</dbReference>
<evidence type="ECO:0000256" key="1">
    <source>
        <dbReference type="ARBA" id="ARBA00023277"/>
    </source>
</evidence>
<dbReference type="SUPFAM" id="SSF53067">
    <property type="entry name" value="Actin-like ATPase domain"/>
    <property type="match status" value="1"/>
</dbReference>
<dbReference type="GO" id="GO:0009254">
    <property type="term" value="P:peptidoglycan turnover"/>
    <property type="evidence" value="ECO:0007669"/>
    <property type="project" value="UniProtKB-UniRule"/>
</dbReference>
<comment type="caution">
    <text evidence="3">The sequence shown here is derived from an EMBL/GenBank/DDBJ whole genome shotgun (WGS) entry which is preliminary data.</text>
</comment>
<dbReference type="PANTHER" id="PTHR30605:SF0">
    <property type="entry name" value="ANHYDRO-N-ACETYLMURAMIC ACID KINASE"/>
    <property type="match status" value="1"/>
</dbReference>
<dbReference type="EMBL" id="VIWP01000001">
    <property type="protein sequence ID" value="TWF58244.1"/>
    <property type="molecule type" value="Genomic_DNA"/>
</dbReference>
<comment type="pathway">
    <text evidence="2">Amino-sugar metabolism; 1,6-anhydro-N-acetylmuramate degradation.</text>
</comment>
<proteinExistence type="inferred from homology"/>
<dbReference type="AlphaFoldDB" id="A0A561R6L8"/>
<organism evidence="3 4">
    <name type="scientific">Neorhizobium alkalisoli</name>
    <dbReference type="NCBI Taxonomy" id="528178"/>
    <lineage>
        <taxon>Bacteria</taxon>
        <taxon>Pseudomonadati</taxon>
        <taxon>Pseudomonadota</taxon>
        <taxon>Alphaproteobacteria</taxon>
        <taxon>Hyphomicrobiales</taxon>
        <taxon>Rhizobiaceae</taxon>
        <taxon>Rhizobium/Agrobacterium group</taxon>
        <taxon>Neorhizobium</taxon>
    </lineage>
</organism>
<sequence length="375" mass="39457">MADIFEPIWAVGLMTGTVLDGNIDVALLKTDGETIETFGAYTLAPYPPEIRTLLEETLKQARAWNFEGPEPDIFREAEGALTRAQSQAVKDLVESAGLTMADIGIVGFHGQTVLHRAPTKERLGDTRQLGDGELMAPILGTKVAYDFRSTDVRAGGQGAPLAAAYHSALLRSLDKTGETAVLNLGGVANITWWDGGDLVVAFDTGPANAPLNDFMKARGLGEMDFGGALGASGTVDEARLAELTKHPYLTAAYPKSLDRFSFTAAMADGLGDAEGAATLSAFTASAVGKALDLLPRRPKRLIVSGGGRHNPTIMAMLEDRAGAKAVSADQFGWRGDAVEAECFAFLAVRVLRGLPISFPTTTGAPKPLQGGRLAG</sequence>
<comment type="similarity">
    <text evidence="2">Belongs to the anhydro-N-acetylmuramic acid kinase family.</text>
</comment>
<dbReference type="EC" id="2.7.1.170" evidence="2"/>
<name>A0A561R6L8_9HYPH</name>
<keyword evidence="2" id="KW-0808">Transferase</keyword>
<dbReference type="PANTHER" id="PTHR30605">
    <property type="entry name" value="ANHYDRO-N-ACETYLMURAMIC ACID KINASE"/>
    <property type="match status" value="1"/>
</dbReference>
<dbReference type="OrthoDB" id="9763949at2"/>
<dbReference type="Pfam" id="PF03702">
    <property type="entry name" value="AnmK"/>
    <property type="match status" value="1"/>
</dbReference>